<dbReference type="EMBL" id="UINC01161852">
    <property type="protein sequence ID" value="SVD61279.1"/>
    <property type="molecule type" value="Genomic_DNA"/>
</dbReference>
<evidence type="ECO:0000256" key="2">
    <source>
        <dbReference type="ARBA" id="ARBA00022777"/>
    </source>
</evidence>
<dbReference type="InterPro" id="IPR017437">
    <property type="entry name" value="ATP-NAD_kinase_PpnK-typ_C"/>
</dbReference>
<dbReference type="InterPro" id="IPR017438">
    <property type="entry name" value="ATP-NAD_kinase_N"/>
</dbReference>
<evidence type="ECO:0000256" key="1">
    <source>
        <dbReference type="ARBA" id="ARBA00022679"/>
    </source>
</evidence>
<dbReference type="HAMAP" id="MF_00361">
    <property type="entry name" value="NAD_kinase"/>
    <property type="match status" value="1"/>
</dbReference>
<evidence type="ECO:0008006" key="6">
    <source>
        <dbReference type="Google" id="ProtNLM"/>
    </source>
</evidence>
<keyword evidence="1" id="KW-0808">Transferase</keyword>
<sequence length="240" mass="26655">MNIGCTGNYRKEEYYTILNKIDSILEKTEAKLFISSDLEKNFDFQIPNNYKIMEFSQLADECDVLFAIGGDGTILSTVRRLGQKMKPILGIHIGGLGFLSQCTENNLKESIGYILKEDYTVSRRMLLEVHIKSDNYADQVFWALNDIVVDHGPSARILKAEVHVSNHYLNTYEGDGIIISTPTGSTAYSLSAGGPIIYPSLDTITVTPICPHSLSARPIVLQSQDLITIDFPEPYDGLGL</sequence>
<dbReference type="Gene3D" id="2.60.200.30">
    <property type="entry name" value="Probable inorganic polyphosphate/atp-NAD kinase, domain 2"/>
    <property type="match status" value="1"/>
</dbReference>
<evidence type="ECO:0000256" key="4">
    <source>
        <dbReference type="ARBA" id="ARBA00023027"/>
    </source>
</evidence>
<dbReference type="GO" id="GO:0019674">
    <property type="term" value="P:NAD+ metabolic process"/>
    <property type="evidence" value="ECO:0007669"/>
    <property type="project" value="InterPro"/>
</dbReference>
<evidence type="ECO:0000256" key="3">
    <source>
        <dbReference type="ARBA" id="ARBA00022857"/>
    </source>
</evidence>
<evidence type="ECO:0000313" key="5">
    <source>
        <dbReference type="EMBL" id="SVD61279.1"/>
    </source>
</evidence>
<dbReference type="InterPro" id="IPR002504">
    <property type="entry name" value="NADK"/>
</dbReference>
<dbReference type="SUPFAM" id="SSF111331">
    <property type="entry name" value="NAD kinase/diacylglycerol kinase-like"/>
    <property type="match status" value="1"/>
</dbReference>
<organism evidence="5">
    <name type="scientific">marine metagenome</name>
    <dbReference type="NCBI Taxonomy" id="408172"/>
    <lineage>
        <taxon>unclassified sequences</taxon>
        <taxon>metagenomes</taxon>
        <taxon>ecological metagenomes</taxon>
    </lineage>
</organism>
<proteinExistence type="inferred from homology"/>
<keyword evidence="2" id="KW-0418">Kinase</keyword>
<name>A0A382WRJ1_9ZZZZ</name>
<dbReference type="InterPro" id="IPR016064">
    <property type="entry name" value="NAD/diacylglycerol_kinase_sf"/>
</dbReference>
<feature type="non-terminal residue" evidence="5">
    <location>
        <position position="240"/>
    </location>
</feature>
<dbReference type="AlphaFoldDB" id="A0A382WRJ1"/>
<keyword evidence="4" id="KW-0520">NAD</keyword>
<dbReference type="PANTHER" id="PTHR20275:SF0">
    <property type="entry name" value="NAD KINASE"/>
    <property type="match status" value="1"/>
</dbReference>
<gene>
    <name evidence="5" type="ORF">METZ01_LOCUS414133</name>
</gene>
<dbReference type="PANTHER" id="PTHR20275">
    <property type="entry name" value="NAD KINASE"/>
    <property type="match status" value="1"/>
</dbReference>
<keyword evidence="3" id="KW-0521">NADP</keyword>
<accession>A0A382WRJ1</accession>
<dbReference type="Pfam" id="PF01513">
    <property type="entry name" value="NAD_kinase"/>
    <property type="match status" value="1"/>
</dbReference>
<dbReference type="GO" id="GO:0006741">
    <property type="term" value="P:NADP+ biosynthetic process"/>
    <property type="evidence" value="ECO:0007669"/>
    <property type="project" value="InterPro"/>
</dbReference>
<dbReference type="GO" id="GO:0003951">
    <property type="term" value="F:NAD+ kinase activity"/>
    <property type="evidence" value="ECO:0007669"/>
    <property type="project" value="InterPro"/>
</dbReference>
<protein>
    <recommendedName>
        <fullName evidence="6">NAD(+) kinase</fullName>
    </recommendedName>
</protein>
<dbReference type="Pfam" id="PF20143">
    <property type="entry name" value="NAD_kinase_C"/>
    <property type="match status" value="1"/>
</dbReference>
<dbReference type="Gene3D" id="3.40.50.10330">
    <property type="entry name" value="Probable inorganic polyphosphate/atp-NAD kinase, domain 1"/>
    <property type="match status" value="1"/>
</dbReference>
<reference evidence="5" key="1">
    <citation type="submission" date="2018-05" db="EMBL/GenBank/DDBJ databases">
        <authorList>
            <person name="Lanie J.A."/>
            <person name="Ng W.-L."/>
            <person name="Kazmierczak K.M."/>
            <person name="Andrzejewski T.M."/>
            <person name="Davidsen T.M."/>
            <person name="Wayne K.J."/>
            <person name="Tettelin H."/>
            <person name="Glass J.I."/>
            <person name="Rusch D."/>
            <person name="Podicherti R."/>
            <person name="Tsui H.-C.T."/>
            <person name="Winkler M.E."/>
        </authorList>
    </citation>
    <scope>NUCLEOTIDE SEQUENCE</scope>
</reference>